<dbReference type="InterPro" id="IPR046955">
    <property type="entry name" value="PHR1-like"/>
</dbReference>
<dbReference type="InterPro" id="IPR006447">
    <property type="entry name" value="Myb_dom_plants"/>
</dbReference>
<evidence type="ECO:0000256" key="4">
    <source>
        <dbReference type="ARBA" id="ARBA00023242"/>
    </source>
</evidence>
<proteinExistence type="predicted"/>
<evidence type="ECO:0000313" key="8">
    <source>
        <dbReference type="Proteomes" id="UP001189122"/>
    </source>
</evidence>
<evidence type="ECO:0000313" key="7">
    <source>
        <dbReference type="EMBL" id="CAA2618332.1"/>
    </source>
</evidence>
<evidence type="ECO:0000256" key="5">
    <source>
        <dbReference type="SAM" id="MobiDB-lite"/>
    </source>
</evidence>
<dbReference type="Gene3D" id="1.10.10.60">
    <property type="entry name" value="Homeodomain-like"/>
    <property type="match status" value="1"/>
</dbReference>
<dbReference type="PROSITE" id="PS51294">
    <property type="entry name" value="HTH_MYB"/>
    <property type="match status" value="1"/>
</dbReference>
<keyword evidence="4" id="KW-0539">Nucleus</keyword>
<evidence type="ECO:0000256" key="1">
    <source>
        <dbReference type="ARBA" id="ARBA00023015"/>
    </source>
</evidence>
<keyword evidence="2" id="KW-0238">DNA-binding</keyword>
<dbReference type="PANTHER" id="PTHR31314">
    <property type="entry name" value="MYB FAMILY TRANSCRIPTION FACTOR PHL7-LIKE"/>
    <property type="match status" value="1"/>
</dbReference>
<dbReference type="AlphaFoldDB" id="A0A7I8IJJ2"/>
<keyword evidence="1" id="KW-0805">Transcription regulation</keyword>
<dbReference type="GO" id="GO:0003700">
    <property type="term" value="F:DNA-binding transcription factor activity"/>
    <property type="evidence" value="ECO:0007669"/>
    <property type="project" value="InterPro"/>
</dbReference>
<evidence type="ECO:0000256" key="3">
    <source>
        <dbReference type="ARBA" id="ARBA00023163"/>
    </source>
</evidence>
<dbReference type="InterPro" id="IPR017930">
    <property type="entry name" value="Myb_dom"/>
</dbReference>
<dbReference type="EMBL" id="CACRZD030000004">
    <property type="protein sequence ID" value="CAA6658049.1"/>
    <property type="molecule type" value="Genomic_DNA"/>
</dbReference>
<keyword evidence="3" id="KW-0804">Transcription</keyword>
<dbReference type="GO" id="GO:0003677">
    <property type="term" value="F:DNA binding"/>
    <property type="evidence" value="ECO:0007669"/>
    <property type="project" value="UniProtKB-KW"/>
</dbReference>
<reference evidence="7 8" key="1">
    <citation type="submission" date="2019-12" db="EMBL/GenBank/DDBJ databases">
        <authorList>
            <person name="Scholz U."/>
            <person name="Mascher M."/>
            <person name="Fiebig A."/>
        </authorList>
    </citation>
    <scope>NUCLEOTIDE SEQUENCE</scope>
</reference>
<evidence type="ECO:0000259" key="6">
    <source>
        <dbReference type="PROSITE" id="PS51294"/>
    </source>
</evidence>
<sequence length="127" mass="14562">MKEGWKRRGMRQYNRSEKPRFRWTEELHDRFLEAIRSLGGHERATPKQILLLMREKSMSISHVKSHLQKLRPRGKIPKSIHPGYYKPPARRAFMKPHLSLEKSPSINRLEAAPPASGGGKGRTTAGG</sequence>
<dbReference type="EMBL" id="LR743591">
    <property type="protein sequence ID" value="CAA2618332.1"/>
    <property type="molecule type" value="Genomic_DNA"/>
</dbReference>
<organism evidence="7">
    <name type="scientific">Spirodela intermedia</name>
    <name type="common">Intermediate duckweed</name>
    <dbReference type="NCBI Taxonomy" id="51605"/>
    <lineage>
        <taxon>Eukaryota</taxon>
        <taxon>Viridiplantae</taxon>
        <taxon>Streptophyta</taxon>
        <taxon>Embryophyta</taxon>
        <taxon>Tracheophyta</taxon>
        <taxon>Spermatophyta</taxon>
        <taxon>Magnoliopsida</taxon>
        <taxon>Liliopsida</taxon>
        <taxon>Araceae</taxon>
        <taxon>Lemnoideae</taxon>
        <taxon>Spirodela</taxon>
    </lineage>
</organism>
<feature type="compositionally biased region" description="Basic residues" evidence="5">
    <location>
        <begin position="64"/>
        <end position="78"/>
    </location>
</feature>
<accession>A0A7I8IJJ2</accession>
<dbReference type="InterPro" id="IPR009057">
    <property type="entry name" value="Homeodomain-like_sf"/>
</dbReference>
<evidence type="ECO:0000256" key="2">
    <source>
        <dbReference type="ARBA" id="ARBA00023125"/>
    </source>
</evidence>
<keyword evidence="8" id="KW-1185">Reference proteome</keyword>
<dbReference type="SUPFAM" id="SSF46689">
    <property type="entry name" value="Homeodomain-like"/>
    <property type="match status" value="1"/>
</dbReference>
<dbReference type="Proteomes" id="UP001189122">
    <property type="component" value="Unassembled WGS sequence"/>
</dbReference>
<feature type="region of interest" description="Disordered" evidence="5">
    <location>
        <begin position="64"/>
        <end position="127"/>
    </location>
</feature>
<gene>
    <name evidence="7" type="ORF">SI7747_04004499</name>
</gene>
<dbReference type="Pfam" id="PF00249">
    <property type="entry name" value="Myb_DNA-binding"/>
    <property type="match status" value="1"/>
</dbReference>
<dbReference type="NCBIfam" id="TIGR01557">
    <property type="entry name" value="myb_SHAQKYF"/>
    <property type="match status" value="1"/>
</dbReference>
<dbReference type="InterPro" id="IPR001005">
    <property type="entry name" value="SANT/Myb"/>
</dbReference>
<feature type="compositionally biased region" description="Gly residues" evidence="5">
    <location>
        <begin position="116"/>
        <end position="127"/>
    </location>
</feature>
<feature type="domain" description="HTH myb-type" evidence="6">
    <location>
        <begin position="15"/>
        <end position="75"/>
    </location>
</feature>
<name>A0A7I8IJJ2_SPIIN</name>
<dbReference type="PANTHER" id="PTHR31314:SF113">
    <property type="entry name" value="MYB FAMILY TRANSCRIPTION FACTOR MPH1"/>
    <property type="match status" value="1"/>
</dbReference>
<protein>
    <recommendedName>
        <fullName evidence="6">HTH myb-type domain-containing protein</fullName>
    </recommendedName>
</protein>